<protein>
    <submittedName>
        <fullName evidence="1">Uncharacterized protein</fullName>
    </submittedName>
</protein>
<sequence length="278" mass="33801">MYENTIDYFYESLAKSLKNRKDELGKKHSQIYPASYNDKKGAQKNTYDKRVSRIINNSRPRSHPYLMSETEIYIFTETLEYIDEDELLWGHIDWSVMYDKVIEDLKENKVPSELNQKFIANLIDFVPYAELHYYENSAYGKEWRKYTRKEKENIVNDAISWCYFDETEKYIRQLSEKFSDHFSEKKLTKFDIRITRFLNEFLIEFLSQFTPTENSFGQQVVDYQKKVDVYRYKYNELLIHNQDEENEKTFILNSYLDYAKKHIKKLAIFQKEFKEVEI</sequence>
<gene>
    <name evidence="1" type="ORF">P7H70_09715</name>
</gene>
<dbReference type="RefSeq" id="WP_311985378.1">
    <property type="nucleotide sequence ID" value="NZ_JARQBZ010000017.1"/>
</dbReference>
<organism evidence="1 2">
    <name type="scientific">Vagococcus carniphilus</name>
    <dbReference type="NCBI Taxonomy" id="218144"/>
    <lineage>
        <taxon>Bacteria</taxon>
        <taxon>Bacillati</taxon>
        <taxon>Bacillota</taxon>
        <taxon>Bacilli</taxon>
        <taxon>Lactobacillales</taxon>
        <taxon>Enterococcaceae</taxon>
        <taxon>Vagococcus</taxon>
    </lineage>
</organism>
<evidence type="ECO:0000313" key="2">
    <source>
        <dbReference type="Proteomes" id="UP001268577"/>
    </source>
</evidence>
<accession>A0AAW8U8L6</accession>
<evidence type="ECO:0000313" key="1">
    <source>
        <dbReference type="EMBL" id="MDT2834336.1"/>
    </source>
</evidence>
<dbReference type="Proteomes" id="UP001268577">
    <property type="component" value="Unassembled WGS sequence"/>
</dbReference>
<dbReference type="EMBL" id="JARQBZ010000017">
    <property type="protein sequence ID" value="MDT2834336.1"/>
    <property type="molecule type" value="Genomic_DNA"/>
</dbReference>
<proteinExistence type="predicted"/>
<comment type="caution">
    <text evidence="1">The sequence shown here is derived from an EMBL/GenBank/DDBJ whole genome shotgun (WGS) entry which is preliminary data.</text>
</comment>
<name>A0AAW8U8L6_9ENTE</name>
<reference evidence="1" key="1">
    <citation type="submission" date="2023-03" db="EMBL/GenBank/DDBJ databases">
        <authorList>
            <person name="Shen W."/>
            <person name="Cai J."/>
        </authorList>
    </citation>
    <scope>NUCLEOTIDE SEQUENCE</scope>
    <source>
        <strain evidence="1">P96-3</strain>
    </source>
</reference>
<dbReference type="AlphaFoldDB" id="A0AAW8U8L6"/>